<sequence length="3160" mass="357958">MNKIALEYIANHAFFPPKLPQEDDYQICHEEALCSSIVNSALAYREHIPADDRERWDKITKMLQQLQATQEFESLYKESLRESIAGMQTGDIRALYIRAQNAGLVIRKLHDETVFETFEVSLPNATVMAAEGKILRSFPGPVIAVPHITANNPLFIEELSTFLVQMHVDVIEPPTTRKAGSEVDEIRDTTAPYYITQLLTGILRGMGKPVEVKRIQKRIAEDVLWRDALAPWRRSPIWLVIRVALQTSLAKEEYKVFMVFSLARMLHDALAADFPSDVIFCMRSKMCRRLYKLGHAAPHFAQAKVQEVAEAAQSLLGERWTEAQRPAPPPVHWAPQTLDVTADTTLSLSHSGEYLREVYKKDIARDAPSPFKPSETPRLQWPLDFSVYGSSTLSDAVRCDPYTALADFESAVQEGLEDWIGTNLHQTKSCDIIAACFRQYYDAAHPIYEANPESLSIMLLTLAQLWVAVDQLATAQCPLLREYSPEFPKRLMEPLLLRSSQALERAKYVETYVLSRHSHSQAGHRIFTDEVSPQSFAVRYFDSSSQHKAVLEQIRSRATSDRRAKVSELACLNEKHRDLVHDYGSRTHTQSRNHRYGYDYHDPYRCYRCSLERQADGMEIAVHEWPLPEDNIQAKAVVFELRCPSFFGTWRTISYQFLRDICLINYDSKVDPPVQLHTYQGLQSFRDDDGSHRISMASTTKAFTNCHYASTKIPSDESKVCVNNGLSWKLFDGSRREWAAISFQQCSIVDYCILKLPVGPYATLQYAVDATSHTSNEMLANQEDCPKELSLHEYAAFVGLRAGCLLQWLNIARELRARALTFRREEILVLFTQAAWEIGPLLNEEREWHMELCIGTFASVLLQELADLLTAVQSNWAEVKCVRVITALTSRLLVSSKDSEAVEQAYILMRRTRETTFTWMHQLADRLRENDDEARAEDLQHRMCEVAAACRSTYDVDPLHLQNLLSSSCDLSVLLECTIVIHDNSPPSTIGLSTDFKGLLDRNRRLSHALEQHFVRCTQTSPSGLEWAISALWPGYNRGPGRWRSLTFPDNRWLVVDTAPISGSAQIVHLNFLDGVLLVDGKPLSRLPETFTRHATFTRIFGKNIFDVIPANKNTGMDFTSRMELRDHKVSFAMRDQDHKLVIHIEHGCQTFELIPHNIFIGDLPASLIHGYSHWMDLSSGQVELRPLSNMWESCKDNWVLHYQDQKGPIMRRGSTTLVDIYSSTFKMLHLSLDALDHAEHMVVTWCQAAELLLADLPRLRLSFMLNKNNLLESANLSNMVVDENQSTGTMVGLFNQLVLRESESVLAGLPRSRRVIIPFGHVIFRPSGHHTAIRVSTKVESQQSIPFYEYKIDNELGRLISDGSLISKLYKAYLHSLSSYCLPDPLTGRTGTQEALHSLNNADCISFQTLDAPEKEILELISALAPMHVYYPEHLQVMQSVDWSGISTLAQNQAFHWAAQSIITHADRLSVFGTSQATPSAHNRKFRLSTPEPHLQYRAARRMAIYEPDGTANMPFSLMPDAPCSSRDFSMNEGTKQEAVAAEVAVSVLDWSPALVEAPDLLEILIDWDVIGSSEEPTLAYSREWLSRDLGRTWISIYNLCRRSEKNKDLFRLAFSLSAMAYCSEQKAKLVPVLLAFATNPRFRDLSPPPWGSYRLQSGFRPSRDEVYRHVISEGSFESSSEAHLAARNGENEWDASRRRQALYETRLELQADRVANHYLAQWPIQYPNSPPTPSDSWVFSASEAWTAIGSLFDTRFRNLQLKQHIVEVQDFLSDMGQPAARAKLVYHPSPCFQPSSHTCSAVVTLSQLFQREPPSILRRTPILRCAVDQQYETVDDTGDLHALLAHFAGNTNSFEKLYGQDLEESRQEYTTHKNRVFSSCIPPSYDLDDYRDQCLSSLQDASDCVLATLAPSNIAIHQCMVHLAGQWPCITLGSLLIILGNRGAYNISSAWINTLATLAQRMLLYQRSQRLIHLGQLGNSDDFFKELENDNADGTQEVLQPVDWLLIQIDSNFLARSIQIDVANEMISPSSMENSVLQLNMGEGKSSVIVPMIAASLADGHKLTRVVVLKSLSGQMFQLLVERLGGLANRRIFYLPFSRSVKLGASQVETITSLYKECVKMGGILIAQPEHILSFKLMGVDRLVDHLLISADQDTEDRDVEDKCTSKDIPIITQNLLQTQLWLEEASRDILDESDEILHVRYQLLYTVGKQTSLEGHPDRWTTIQQLLSLVRKHTSQVQKDFPLGLEVQTAEHGGQFPVTRILKEEASHSLMQLVMDDVMKGHLDNCAFGVLSAELRKVAERVITQKNIDMDHTVQELVTYCDTSGFWKGLLLLRGLFAHGILAYALKERRWRVDYGLDLSRSLLAVPYRAKDVPAVRAEFGHPDVAITLTCLSYLYGGLRDNEMNICFELLYKLDNPTQEYEHWVENDPSIPKSFQHLNSVNMDDPEQRDTIIFPRFRFNHFVIDFYLSQVVFPRAAKEFPHKLATSGWDLAEKKAQLVTGFSGTNDNRHLLPTSIAQCDPLGQKSTNAKVLTYVMRPENNQYMCIHDATTGRLSTQAFLKALTQQVPEIRVLLDVGAQMLDMHNADLARHWLSLNLDAAAVVFFGENDEMTVMAKDGRTEPLISSPFRQQLDKCLVYLDDVHTRGTDLKLPRTTRAAVTLGPKVTKDRLIQGCMRMRKLGHGQSVMFFAPFEVDEKIREYASKEKGDEVEVVDILRWSMVETCNDIQHHGPLWAEQGHDHSRRSTAWKMLAPADGTSANTLKDAWLRPEARSLTQLYGAGLLSSQNDQAAQSPPTSIDAINKRCEVLGVARLSNMQMEEEQEREVDHEMETERQIERPAKAQAASHNVHPHVAELVRTGVIPSGYSQFIPAFPTIPGSAPDLLPGRQAWSATFLVTKDFSRTIQDRDYGDYLRPVHWILSSKVADNESDIIVLSPYEVNHLLPEIRKSKNVHLHMYTPRVTQAMRSLEDLSFYCIPPLPLSWRAPPIHVMDQLNIWTGQLYLADYQTYERLCRFLGLSTEEIQCQGDIECQVDGFIRPEHRAHSLISQCAFKNSPVPFLKDLIAFRRKGMGYSLTHMGKILGALPLTKEDFPQEECGAADRKMRSSPPPAISPINMLSRIENTFGKRKQLRLQDDRESIGDRAILAAIQAANTVCN</sequence>
<dbReference type="Proteomes" id="UP000076532">
    <property type="component" value="Unassembled WGS sequence"/>
</dbReference>
<dbReference type="STRING" id="436010.A0A166ACH3"/>
<feature type="domain" description="DUF3645" evidence="8">
    <location>
        <begin position="2361"/>
        <end position="2393"/>
    </location>
</feature>
<dbReference type="SUPFAM" id="SSF52540">
    <property type="entry name" value="P-loop containing nucleoside triphosphate hydrolases"/>
    <property type="match status" value="1"/>
</dbReference>
<dbReference type="GO" id="GO:0006508">
    <property type="term" value="P:proteolysis"/>
    <property type="evidence" value="ECO:0007669"/>
    <property type="project" value="UniProtKB-KW"/>
</dbReference>
<evidence type="ECO:0000313" key="10">
    <source>
        <dbReference type="EMBL" id="KZP11468.1"/>
    </source>
</evidence>
<dbReference type="InterPro" id="IPR022105">
    <property type="entry name" value="DUF3645"/>
</dbReference>
<keyword evidence="11" id="KW-1185">Reference proteome</keyword>
<organism evidence="10 11">
    <name type="scientific">Athelia psychrophila</name>
    <dbReference type="NCBI Taxonomy" id="1759441"/>
    <lineage>
        <taxon>Eukaryota</taxon>
        <taxon>Fungi</taxon>
        <taxon>Dikarya</taxon>
        <taxon>Basidiomycota</taxon>
        <taxon>Agaricomycotina</taxon>
        <taxon>Agaricomycetes</taxon>
        <taxon>Agaricomycetidae</taxon>
        <taxon>Atheliales</taxon>
        <taxon>Atheliaceae</taxon>
        <taxon>Athelia</taxon>
    </lineage>
</organism>
<dbReference type="PANTHER" id="PTHR13367:SF33">
    <property type="entry name" value="P-LOOP CONTAINING NUCLEOSIDE TRIPHOSPHATE HYDROLASE PROTEIN"/>
    <property type="match status" value="1"/>
</dbReference>
<keyword evidence="6" id="KW-0788">Thiol protease</keyword>
<evidence type="ECO:0000313" key="11">
    <source>
        <dbReference type="Proteomes" id="UP000076532"/>
    </source>
</evidence>
<keyword evidence="4" id="KW-0833">Ubl conjugation pathway</keyword>
<dbReference type="Pfam" id="PF20255">
    <property type="entry name" value="DUF6606"/>
    <property type="match status" value="1"/>
</dbReference>
<evidence type="ECO:0000256" key="1">
    <source>
        <dbReference type="ARBA" id="ARBA00000707"/>
    </source>
</evidence>
<dbReference type="PANTHER" id="PTHR13367">
    <property type="entry name" value="UBIQUITIN THIOESTERASE"/>
    <property type="match status" value="1"/>
</dbReference>
<keyword evidence="5" id="KW-0378">Hydrolase</keyword>
<feature type="domain" description="DUF6606" evidence="9">
    <location>
        <begin position="9"/>
        <end position="267"/>
    </location>
</feature>
<dbReference type="EC" id="3.4.19.12" evidence="2"/>
<feature type="domain" description="DUF3638" evidence="7">
    <location>
        <begin position="2001"/>
        <end position="2241"/>
    </location>
</feature>
<dbReference type="Pfam" id="PF12340">
    <property type="entry name" value="DUF3638"/>
    <property type="match status" value="1"/>
</dbReference>
<protein>
    <recommendedName>
        <fullName evidence="2">ubiquitinyl hydrolase 1</fullName>
        <ecNumber evidence="2">3.4.19.12</ecNumber>
    </recommendedName>
</protein>
<evidence type="ECO:0000256" key="4">
    <source>
        <dbReference type="ARBA" id="ARBA00022786"/>
    </source>
</evidence>
<evidence type="ECO:0000259" key="9">
    <source>
        <dbReference type="Pfam" id="PF20255"/>
    </source>
</evidence>
<evidence type="ECO:0000256" key="5">
    <source>
        <dbReference type="ARBA" id="ARBA00022801"/>
    </source>
</evidence>
<dbReference type="InterPro" id="IPR051346">
    <property type="entry name" value="OTU_Deubiquitinase"/>
</dbReference>
<evidence type="ECO:0000259" key="7">
    <source>
        <dbReference type="Pfam" id="PF12340"/>
    </source>
</evidence>
<dbReference type="InterPro" id="IPR022099">
    <property type="entry name" value="DUF3638"/>
</dbReference>
<evidence type="ECO:0000256" key="6">
    <source>
        <dbReference type="ARBA" id="ARBA00022807"/>
    </source>
</evidence>
<dbReference type="EMBL" id="KV417662">
    <property type="protein sequence ID" value="KZP11468.1"/>
    <property type="molecule type" value="Genomic_DNA"/>
</dbReference>
<reference evidence="10 11" key="1">
    <citation type="journal article" date="2016" name="Mol. Biol. Evol.">
        <title>Comparative Genomics of Early-Diverging Mushroom-Forming Fungi Provides Insights into the Origins of Lignocellulose Decay Capabilities.</title>
        <authorList>
            <person name="Nagy L.G."/>
            <person name="Riley R."/>
            <person name="Tritt A."/>
            <person name="Adam C."/>
            <person name="Daum C."/>
            <person name="Floudas D."/>
            <person name="Sun H."/>
            <person name="Yadav J.S."/>
            <person name="Pangilinan J."/>
            <person name="Larsson K.H."/>
            <person name="Matsuura K."/>
            <person name="Barry K."/>
            <person name="Labutti K."/>
            <person name="Kuo R."/>
            <person name="Ohm R.A."/>
            <person name="Bhattacharya S.S."/>
            <person name="Shirouzu T."/>
            <person name="Yoshinaga Y."/>
            <person name="Martin F.M."/>
            <person name="Grigoriev I.V."/>
            <person name="Hibbett D.S."/>
        </authorList>
    </citation>
    <scope>NUCLEOTIDE SEQUENCE [LARGE SCALE GENOMIC DNA]</scope>
    <source>
        <strain evidence="10 11">CBS 109695</strain>
    </source>
</reference>
<dbReference type="InterPro" id="IPR027417">
    <property type="entry name" value="P-loop_NTPase"/>
</dbReference>
<evidence type="ECO:0000256" key="2">
    <source>
        <dbReference type="ARBA" id="ARBA00012759"/>
    </source>
</evidence>
<gene>
    <name evidence="10" type="ORF">FIBSPDRAFT_1050714</name>
</gene>
<name>A0A166ACH3_9AGAM</name>
<dbReference type="InterPro" id="IPR046541">
    <property type="entry name" value="DUF6606"/>
</dbReference>
<evidence type="ECO:0000259" key="8">
    <source>
        <dbReference type="Pfam" id="PF12359"/>
    </source>
</evidence>
<comment type="catalytic activity">
    <reaction evidence="1">
        <text>Thiol-dependent hydrolysis of ester, thioester, amide, peptide and isopeptide bonds formed by the C-terminal Gly of ubiquitin (a 76-residue protein attached to proteins as an intracellular targeting signal).</text>
        <dbReference type="EC" id="3.4.19.12"/>
    </reaction>
</comment>
<evidence type="ECO:0000256" key="3">
    <source>
        <dbReference type="ARBA" id="ARBA00022670"/>
    </source>
</evidence>
<dbReference type="Pfam" id="PF12359">
    <property type="entry name" value="DUF3645"/>
    <property type="match status" value="1"/>
</dbReference>
<dbReference type="OrthoDB" id="3182339at2759"/>
<proteinExistence type="predicted"/>
<keyword evidence="3" id="KW-0645">Protease</keyword>
<accession>A0A166ACH3</accession>
<dbReference type="GO" id="GO:0004843">
    <property type="term" value="F:cysteine-type deubiquitinase activity"/>
    <property type="evidence" value="ECO:0007669"/>
    <property type="project" value="UniProtKB-EC"/>
</dbReference>